<gene>
    <name evidence="1" type="ORF">HCN50_19605</name>
</gene>
<dbReference type="RefSeq" id="WP_171711277.1">
    <property type="nucleotide sequence ID" value="NZ_JAAVLW010000005.1"/>
</dbReference>
<evidence type="ECO:0000313" key="2">
    <source>
        <dbReference type="Proteomes" id="UP000528734"/>
    </source>
</evidence>
<dbReference type="Proteomes" id="UP000528734">
    <property type="component" value="Unassembled WGS sequence"/>
</dbReference>
<organism evidence="1 2">
    <name type="scientific">Bradyrhizobium archetypum</name>
    <dbReference type="NCBI Taxonomy" id="2721160"/>
    <lineage>
        <taxon>Bacteria</taxon>
        <taxon>Pseudomonadati</taxon>
        <taxon>Pseudomonadota</taxon>
        <taxon>Alphaproteobacteria</taxon>
        <taxon>Hyphomicrobiales</taxon>
        <taxon>Nitrobacteraceae</taxon>
        <taxon>Bradyrhizobium</taxon>
    </lineage>
</organism>
<sequence length="68" mass="7681">MVVKQMGLLAMKAVVKVWDDMVEINVNQRSTSVWIATGEYKGKYHEVKRQTRGAAVKGWADAAKYHSN</sequence>
<name>A0A7Y4H684_9BRAD</name>
<comment type="caution">
    <text evidence="1">The sequence shown here is derived from an EMBL/GenBank/DDBJ whole genome shotgun (WGS) entry which is preliminary data.</text>
</comment>
<reference evidence="1 2" key="1">
    <citation type="submission" date="2020-03" db="EMBL/GenBank/DDBJ databases">
        <title>Bradyrhizobium diversity isolated from nodules of Muelleranthus trifoliolatus.</title>
        <authorList>
            <person name="Klepa M."/>
            <person name="Helene L."/>
            <person name="Hungria M."/>
        </authorList>
    </citation>
    <scope>NUCLEOTIDE SEQUENCE [LARGE SCALE GENOMIC DNA]</scope>
    <source>
        <strain evidence="1 2">WSM 1744</strain>
    </source>
</reference>
<dbReference type="EMBL" id="JAAVLW010000005">
    <property type="protein sequence ID" value="NOJ48430.1"/>
    <property type="molecule type" value="Genomic_DNA"/>
</dbReference>
<evidence type="ECO:0000313" key="1">
    <source>
        <dbReference type="EMBL" id="NOJ48430.1"/>
    </source>
</evidence>
<protein>
    <submittedName>
        <fullName evidence="1">Uncharacterized protein</fullName>
    </submittedName>
</protein>
<accession>A0A7Y4H684</accession>
<dbReference type="AlphaFoldDB" id="A0A7Y4H684"/>
<keyword evidence="2" id="KW-1185">Reference proteome</keyword>
<proteinExistence type="predicted"/>